<evidence type="ECO:0000313" key="5">
    <source>
        <dbReference type="EMBL" id="MBD0380899.1"/>
    </source>
</evidence>
<evidence type="ECO:0000256" key="2">
    <source>
        <dbReference type="ARBA" id="ARBA00023125"/>
    </source>
</evidence>
<evidence type="ECO:0000256" key="1">
    <source>
        <dbReference type="ARBA" id="ARBA00023015"/>
    </source>
</evidence>
<dbReference type="PANTHER" id="PTHR43280:SF28">
    <property type="entry name" value="HTH-TYPE TRANSCRIPTIONAL ACTIVATOR RHAS"/>
    <property type="match status" value="1"/>
</dbReference>
<dbReference type="InterPro" id="IPR009057">
    <property type="entry name" value="Homeodomain-like_sf"/>
</dbReference>
<dbReference type="InterPro" id="IPR003313">
    <property type="entry name" value="AraC-bd"/>
</dbReference>
<dbReference type="GO" id="GO:0003700">
    <property type="term" value="F:DNA-binding transcription factor activity"/>
    <property type="evidence" value="ECO:0007669"/>
    <property type="project" value="InterPro"/>
</dbReference>
<dbReference type="InterPro" id="IPR037923">
    <property type="entry name" value="HTH-like"/>
</dbReference>
<evidence type="ECO:0000259" key="4">
    <source>
        <dbReference type="PROSITE" id="PS01124"/>
    </source>
</evidence>
<dbReference type="SMART" id="SM00342">
    <property type="entry name" value="HTH_ARAC"/>
    <property type="match status" value="1"/>
</dbReference>
<dbReference type="Pfam" id="PF12833">
    <property type="entry name" value="HTH_18"/>
    <property type="match status" value="1"/>
</dbReference>
<dbReference type="PANTHER" id="PTHR43280">
    <property type="entry name" value="ARAC-FAMILY TRANSCRIPTIONAL REGULATOR"/>
    <property type="match status" value="1"/>
</dbReference>
<dbReference type="SUPFAM" id="SSF46689">
    <property type="entry name" value="Homeodomain-like"/>
    <property type="match status" value="1"/>
</dbReference>
<dbReference type="Pfam" id="PF02311">
    <property type="entry name" value="AraC_binding"/>
    <property type="match status" value="1"/>
</dbReference>
<reference evidence="5" key="1">
    <citation type="submission" date="2020-09" db="EMBL/GenBank/DDBJ databases">
        <title>Draft Genome Sequence of Paenibacillus sp. WST5.</title>
        <authorList>
            <person name="Bao Z."/>
        </authorList>
    </citation>
    <scope>NUCLEOTIDE SEQUENCE</scope>
    <source>
        <strain evidence="5">WST5</strain>
    </source>
</reference>
<proteinExistence type="predicted"/>
<name>A0A926KN51_9BACL</name>
<feature type="domain" description="HTH araC/xylS-type" evidence="4">
    <location>
        <begin position="194"/>
        <end position="292"/>
    </location>
</feature>
<dbReference type="Gene3D" id="2.60.120.10">
    <property type="entry name" value="Jelly Rolls"/>
    <property type="match status" value="1"/>
</dbReference>
<dbReference type="Proteomes" id="UP000650466">
    <property type="component" value="Unassembled WGS sequence"/>
</dbReference>
<dbReference type="PROSITE" id="PS01124">
    <property type="entry name" value="HTH_ARAC_FAMILY_2"/>
    <property type="match status" value="1"/>
</dbReference>
<evidence type="ECO:0000256" key="3">
    <source>
        <dbReference type="ARBA" id="ARBA00023163"/>
    </source>
</evidence>
<keyword evidence="2" id="KW-0238">DNA-binding</keyword>
<sequence>MYYSLSRLSRLDIKWADLFDANSPNFFGQHHNPYYELIVIADGVVHLQTAGTPMTLHAGESLMLMPWETHTGWNSDKRQGQFFWVQFSSDPALGEFGLDRASELNIVHAERTELRTAEIHHEDLLVLPRQFRTSQRYKLLGLFEELVETMKQPKGYFRFHASLLLGEILRLMAGDFLEQSHLDTSFPASYITFRNLVNYLNNFYESDISKETLERLLDRKYEYLCQVFKKYAGTNIHHYVHQLRSQRAKYLLHNTEKSVKAIAEELGYQDPFYFSRMFKKIEGIAPQQYRNNITIQ</sequence>
<dbReference type="SUPFAM" id="SSF51215">
    <property type="entry name" value="Regulatory protein AraC"/>
    <property type="match status" value="1"/>
</dbReference>
<dbReference type="PRINTS" id="PR00032">
    <property type="entry name" value="HTHARAC"/>
</dbReference>
<organism evidence="5 6">
    <name type="scientific">Paenibacillus sedimenti</name>
    <dbReference type="NCBI Taxonomy" id="2770274"/>
    <lineage>
        <taxon>Bacteria</taxon>
        <taxon>Bacillati</taxon>
        <taxon>Bacillota</taxon>
        <taxon>Bacilli</taxon>
        <taxon>Bacillales</taxon>
        <taxon>Paenibacillaceae</taxon>
        <taxon>Paenibacillus</taxon>
    </lineage>
</organism>
<dbReference type="AlphaFoldDB" id="A0A926KN51"/>
<dbReference type="Gene3D" id="1.10.10.60">
    <property type="entry name" value="Homeodomain-like"/>
    <property type="match status" value="2"/>
</dbReference>
<dbReference type="InterPro" id="IPR018060">
    <property type="entry name" value="HTH_AraC"/>
</dbReference>
<keyword evidence="1" id="KW-0805">Transcription regulation</keyword>
<protein>
    <submittedName>
        <fullName evidence="5">Helix-turn-helix transcriptional regulator</fullName>
    </submittedName>
</protein>
<keyword evidence="3" id="KW-0804">Transcription</keyword>
<comment type="caution">
    <text evidence="5">The sequence shown here is derived from an EMBL/GenBank/DDBJ whole genome shotgun (WGS) entry which is preliminary data.</text>
</comment>
<dbReference type="RefSeq" id="WP_188174648.1">
    <property type="nucleotide sequence ID" value="NZ_JACVVD010000003.1"/>
</dbReference>
<evidence type="ECO:0000313" key="6">
    <source>
        <dbReference type="Proteomes" id="UP000650466"/>
    </source>
</evidence>
<dbReference type="InterPro" id="IPR020449">
    <property type="entry name" value="Tscrpt_reg_AraC-type_HTH"/>
</dbReference>
<dbReference type="GO" id="GO:0043565">
    <property type="term" value="F:sequence-specific DNA binding"/>
    <property type="evidence" value="ECO:0007669"/>
    <property type="project" value="InterPro"/>
</dbReference>
<gene>
    <name evidence="5" type="ORF">ICC18_12280</name>
</gene>
<accession>A0A926KN51</accession>
<keyword evidence="6" id="KW-1185">Reference proteome</keyword>
<dbReference type="InterPro" id="IPR014710">
    <property type="entry name" value="RmlC-like_jellyroll"/>
</dbReference>
<dbReference type="EMBL" id="JACVVD010000003">
    <property type="protein sequence ID" value="MBD0380899.1"/>
    <property type="molecule type" value="Genomic_DNA"/>
</dbReference>